<reference evidence="1" key="1">
    <citation type="submission" date="2014-02" db="EMBL/GenBank/DDBJ databases">
        <title>Expanding our view of genomic diversity in Candidatus Accumulibacter clades.</title>
        <authorList>
            <person name="Skennerton C.T."/>
            <person name="Barr J.J."/>
            <person name="Slater F.R."/>
            <person name="Bond P.L."/>
            <person name="Tyson G.W."/>
        </authorList>
    </citation>
    <scope>NUCLEOTIDE SEQUENCE [LARGE SCALE GENOMIC DNA]</scope>
</reference>
<protein>
    <submittedName>
        <fullName evidence="1">Uncharacterized protein</fullName>
    </submittedName>
</protein>
<dbReference type="EMBL" id="JFAX01000017">
    <property type="protein sequence ID" value="EXI66042.1"/>
    <property type="molecule type" value="Genomic_DNA"/>
</dbReference>
<name>A0A011NN29_9PROT</name>
<proteinExistence type="predicted"/>
<accession>A0A011NN29</accession>
<dbReference type="Proteomes" id="UP000020218">
    <property type="component" value="Unassembled WGS sequence"/>
</dbReference>
<comment type="caution">
    <text evidence="1">The sequence shown here is derived from an EMBL/GenBank/DDBJ whole genome shotgun (WGS) entry which is preliminary data.</text>
</comment>
<evidence type="ECO:0000313" key="2">
    <source>
        <dbReference type="Proteomes" id="UP000020218"/>
    </source>
</evidence>
<dbReference type="AlphaFoldDB" id="A0A011NN29"/>
<organism evidence="1 2">
    <name type="scientific">Candidatus Accumulibacter adjunctus</name>
    <dbReference type="NCBI Taxonomy" id="1454001"/>
    <lineage>
        <taxon>Bacteria</taxon>
        <taxon>Pseudomonadati</taxon>
        <taxon>Pseudomonadota</taxon>
        <taxon>Betaproteobacteria</taxon>
        <taxon>Candidatus Accumulibacter</taxon>
    </lineage>
</organism>
<sequence length="224" mass="25251">MSTAALHVTKLAAAKRQIQAAIRLFFLDEDELAIHTVASAAYGLLKDLKRDRGQSEAADIYRTAFFYVVRDFRRGTLPAHFTSDPSIMAEVERIADQLFFITADSRLPDVTLTIRQDVEKQYWNENNRAANFLKHADRDTDGTLSLERIDNHRLILKCCSAYQDIAPDDLGNEELAFAAFTAAGNPSHQATGSDFDSLVESMRRVPSEHRLQRCYKVIIELNAS</sequence>
<gene>
    <name evidence="1" type="ORF">AW08_02781</name>
</gene>
<evidence type="ECO:0000313" key="1">
    <source>
        <dbReference type="EMBL" id="EXI66042.1"/>
    </source>
</evidence>
<keyword evidence="2" id="KW-1185">Reference proteome</keyword>